<dbReference type="SMART" id="SM00382">
    <property type="entry name" value="AAA"/>
    <property type="match status" value="1"/>
</dbReference>
<dbReference type="SUPFAM" id="SSF46689">
    <property type="entry name" value="Homeodomain-like"/>
    <property type="match status" value="1"/>
</dbReference>
<reference evidence="10" key="1">
    <citation type="journal article" date="2015" name="Genome Announc.">
        <title>Draft Genome Sequence of an Anaerobic Ammonium-Oxidizing Bacterium, "Candidatus Brocadia sinica".</title>
        <authorList>
            <person name="Oshiki M."/>
            <person name="Shinyako-Hata K."/>
            <person name="Satoh H."/>
            <person name="Okabe S."/>
        </authorList>
    </citation>
    <scope>NUCLEOTIDE SEQUENCE [LARGE SCALE GENOMIC DNA]</scope>
    <source>
        <strain evidence="10">JPN1</strain>
    </source>
</reference>
<evidence type="ECO:0000256" key="5">
    <source>
        <dbReference type="ARBA" id="ARBA00023163"/>
    </source>
</evidence>
<dbReference type="Gene3D" id="3.40.50.2300">
    <property type="match status" value="1"/>
</dbReference>
<dbReference type="PROSITE" id="PS00675">
    <property type="entry name" value="SIGMA54_INTERACT_1"/>
    <property type="match status" value="1"/>
</dbReference>
<dbReference type="SMART" id="SM00448">
    <property type="entry name" value="REC"/>
    <property type="match status" value="1"/>
</dbReference>
<dbReference type="CDD" id="cd00009">
    <property type="entry name" value="AAA"/>
    <property type="match status" value="1"/>
</dbReference>
<dbReference type="InterPro" id="IPR002078">
    <property type="entry name" value="Sigma_54_int"/>
</dbReference>
<keyword evidence="6" id="KW-0597">Phosphoprotein</keyword>
<dbReference type="SUPFAM" id="SSF52540">
    <property type="entry name" value="P-loop containing nucleoside triphosphate hydrolases"/>
    <property type="match status" value="1"/>
</dbReference>
<evidence type="ECO:0000313" key="9">
    <source>
        <dbReference type="EMBL" id="GAN32150.1"/>
    </source>
</evidence>
<dbReference type="Proteomes" id="UP000032309">
    <property type="component" value="Unassembled WGS sequence"/>
</dbReference>
<dbReference type="Pfam" id="PF25601">
    <property type="entry name" value="AAA_lid_14"/>
    <property type="match status" value="1"/>
</dbReference>
<dbReference type="EMBL" id="BAFN01000001">
    <property type="protein sequence ID" value="GAN32150.1"/>
    <property type="molecule type" value="Genomic_DNA"/>
</dbReference>
<dbReference type="PANTHER" id="PTHR32071">
    <property type="entry name" value="TRANSCRIPTIONAL REGULATORY PROTEIN"/>
    <property type="match status" value="1"/>
</dbReference>
<sequence length="512" mass="58256">MATDSNISVLIIDDEVDICDILSHVLNKEGYTIYTAHDGNTGIEIFNQELPHVVILDLRMPGMMDGMEVLKQIKHSGCETPVIIITAYGEIQSAVEAIKHGAYNYFNKPFDNEEVVLTVKRALEESAMRQEIRMLKTQMSFVMPLFEQMGNSAEIAKVNELVECVAPTNFTVVIYGETGSGKELIAQNIHKRSPRCGKPFVVVDCGSIPETLIESELFGFEKGTFTGADQRKVGQFEIASGGTIFLDEIGNLPRSMQGKLLRVLQERRIRRLGSNKEIDVDVRVVVAGNERLEYLVESRNFRMDLYQRLNEFCIEIPPLRQRKDDIVFLCKRFLDITNKELNKNIRGITKDALEMLLTYNWPGNVRELKNVVRRAVLLANDVIEPKYLMIKIQEQKQEPMPATEQIVGMENQDTSHTFSLDLNINDDNNLSLRDMVAKCVEDAEKKLITEVLKQTGGNKSRAARILKIDYKTMHYKVKNYGIKIQTTTEVTDKVLTENTKNETLSQDVFSRY</sequence>
<dbReference type="PROSITE" id="PS00676">
    <property type="entry name" value="SIGMA54_INTERACT_2"/>
    <property type="match status" value="1"/>
</dbReference>
<dbReference type="PROSITE" id="PS50110">
    <property type="entry name" value="RESPONSE_REGULATORY"/>
    <property type="match status" value="1"/>
</dbReference>
<keyword evidence="5" id="KW-0804">Transcription</keyword>
<evidence type="ECO:0000256" key="4">
    <source>
        <dbReference type="ARBA" id="ARBA00023125"/>
    </source>
</evidence>
<protein>
    <submittedName>
        <fullName evidence="9">Response regulator containing CheY-like receiver, AAA-type ATPase and DNA-binding domains</fullName>
    </submittedName>
</protein>
<dbReference type="InterPro" id="IPR001789">
    <property type="entry name" value="Sig_transdc_resp-reg_receiver"/>
</dbReference>
<evidence type="ECO:0000256" key="3">
    <source>
        <dbReference type="ARBA" id="ARBA00023015"/>
    </source>
</evidence>
<evidence type="ECO:0000256" key="2">
    <source>
        <dbReference type="ARBA" id="ARBA00022840"/>
    </source>
</evidence>
<evidence type="ECO:0000256" key="1">
    <source>
        <dbReference type="ARBA" id="ARBA00022741"/>
    </source>
</evidence>
<evidence type="ECO:0000256" key="6">
    <source>
        <dbReference type="PROSITE-ProRule" id="PRU00169"/>
    </source>
</evidence>
<dbReference type="PROSITE" id="PS00688">
    <property type="entry name" value="SIGMA54_INTERACT_3"/>
    <property type="match status" value="1"/>
</dbReference>
<proteinExistence type="predicted"/>
<feature type="modified residue" description="4-aspartylphosphate" evidence="6">
    <location>
        <position position="57"/>
    </location>
</feature>
<dbReference type="InterPro" id="IPR027417">
    <property type="entry name" value="P-loop_NTPase"/>
</dbReference>
<organism evidence="9 10">
    <name type="scientific">Candidatus Brocadia sinica JPN1</name>
    <dbReference type="NCBI Taxonomy" id="1197129"/>
    <lineage>
        <taxon>Bacteria</taxon>
        <taxon>Pseudomonadati</taxon>
        <taxon>Planctomycetota</taxon>
        <taxon>Candidatus Brocadiia</taxon>
        <taxon>Candidatus Brocadiales</taxon>
        <taxon>Candidatus Brocadiaceae</taxon>
        <taxon>Candidatus Brocadia</taxon>
    </lineage>
</organism>
<dbReference type="Pfam" id="PF02954">
    <property type="entry name" value="HTH_8"/>
    <property type="match status" value="1"/>
</dbReference>
<dbReference type="InterPro" id="IPR009057">
    <property type="entry name" value="Homeodomain-like_sf"/>
</dbReference>
<accession>A0ABQ0JTU8</accession>
<dbReference type="PRINTS" id="PR01590">
    <property type="entry name" value="HTHFIS"/>
</dbReference>
<dbReference type="PANTHER" id="PTHR32071:SF113">
    <property type="entry name" value="ALGINATE BIOSYNTHESIS TRANSCRIPTIONAL REGULATORY PROTEIN ALGB"/>
    <property type="match status" value="1"/>
</dbReference>
<feature type="domain" description="Response regulatory" evidence="8">
    <location>
        <begin position="8"/>
        <end position="123"/>
    </location>
</feature>
<evidence type="ECO:0000313" key="10">
    <source>
        <dbReference type="Proteomes" id="UP000032309"/>
    </source>
</evidence>
<dbReference type="Gene3D" id="3.40.50.300">
    <property type="entry name" value="P-loop containing nucleotide triphosphate hydrolases"/>
    <property type="match status" value="1"/>
</dbReference>
<dbReference type="Pfam" id="PF00072">
    <property type="entry name" value="Response_reg"/>
    <property type="match status" value="1"/>
</dbReference>
<keyword evidence="3" id="KW-0805">Transcription regulation</keyword>
<dbReference type="InterPro" id="IPR011006">
    <property type="entry name" value="CheY-like_superfamily"/>
</dbReference>
<gene>
    <name evidence="9" type="ORF">BROSI_A0662</name>
</gene>
<dbReference type="Gene3D" id="1.10.10.60">
    <property type="entry name" value="Homeodomain-like"/>
    <property type="match status" value="1"/>
</dbReference>
<name>A0ABQ0JTU8_9BACT</name>
<feature type="domain" description="Sigma-54 factor interaction" evidence="7">
    <location>
        <begin position="148"/>
        <end position="377"/>
    </location>
</feature>
<dbReference type="InterPro" id="IPR025662">
    <property type="entry name" value="Sigma_54_int_dom_ATP-bd_1"/>
</dbReference>
<dbReference type="InterPro" id="IPR058031">
    <property type="entry name" value="AAA_lid_NorR"/>
</dbReference>
<keyword evidence="4" id="KW-0238">DNA-binding</keyword>
<evidence type="ECO:0000259" key="7">
    <source>
        <dbReference type="PROSITE" id="PS50045"/>
    </source>
</evidence>
<keyword evidence="10" id="KW-1185">Reference proteome</keyword>
<evidence type="ECO:0000259" key="8">
    <source>
        <dbReference type="PROSITE" id="PS50110"/>
    </source>
</evidence>
<dbReference type="InterPro" id="IPR025943">
    <property type="entry name" value="Sigma_54_int_dom_ATP-bd_2"/>
</dbReference>
<dbReference type="PROSITE" id="PS50045">
    <property type="entry name" value="SIGMA54_INTERACT_4"/>
    <property type="match status" value="1"/>
</dbReference>
<dbReference type="InterPro" id="IPR025944">
    <property type="entry name" value="Sigma_54_int_dom_CS"/>
</dbReference>
<keyword evidence="2" id="KW-0067">ATP-binding</keyword>
<keyword evidence="1" id="KW-0547">Nucleotide-binding</keyword>
<dbReference type="Pfam" id="PF00158">
    <property type="entry name" value="Sigma54_activat"/>
    <property type="match status" value="1"/>
</dbReference>
<comment type="caution">
    <text evidence="9">The sequence shown here is derived from an EMBL/GenBank/DDBJ whole genome shotgun (WGS) entry which is preliminary data.</text>
</comment>
<dbReference type="RefSeq" id="WP_082058999.1">
    <property type="nucleotide sequence ID" value="NZ_BAFN01000001.1"/>
</dbReference>
<dbReference type="InterPro" id="IPR003593">
    <property type="entry name" value="AAA+_ATPase"/>
</dbReference>
<dbReference type="InterPro" id="IPR002197">
    <property type="entry name" value="HTH_Fis"/>
</dbReference>
<dbReference type="SUPFAM" id="SSF52172">
    <property type="entry name" value="CheY-like"/>
    <property type="match status" value="1"/>
</dbReference>
<dbReference type="Gene3D" id="1.10.8.60">
    <property type="match status" value="1"/>
</dbReference>